<evidence type="ECO:0000256" key="6">
    <source>
        <dbReference type="ARBA" id="ARBA00022723"/>
    </source>
</evidence>
<feature type="domain" description="Cysteinyl-tRNA synthetase class Ia DALR" evidence="13">
    <location>
        <begin position="357"/>
        <end position="412"/>
    </location>
</feature>
<comment type="subunit">
    <text evidence="3 12">Monomer.</text>
</comment>
<keyword evidence="9 12" id="KW-0067">ATP-binding</keyword>
<feature type="binding site" evidence="12">
    <location>
        <position position="238"/>
    </location>
    <ligand>
        <name>Zn(2+)</name>
        <dbReference type="ChEBI" id="CHEBI:29105"/>
    </ligand>
</feature>
<dbReference type="GO" id="GO:0005829">
    <property type="term" value="C:cytosol"/>
    <property type="evidence" value="ECO:0007669"/>
    <property type="project" value="TreeGrafter"/>
</dbReference>
<evidence type="ECO:0000313" key="15">
    <source>
        <dbReference type="Proteomes" id="UP000266796"/>
    </source>
</evidence>
<dbReference type="PANTHER" id="PTHR10890">
    <property type="entry name" value="CYSTEINYL-TRNA SYNTHETASE"/>
    <property type="match status" value="1"/>
</dbReference>
<dbReference type="NCBIfam" id="TIGR00435">
    <property type="entry name" value="cysS"/>
    <property type="match status" value="1"/>
</dbReference>
<dbReference type="AlphaFoldDB" id="A0A3S7J9F4"/>
<dbReference type="KEGG" id="kso:CKSOR_00164"/>
<accession>A0A3S7J9F4</accession>
<evidence type="ECO:0000259" key="13">
    <source>
        <dbReference type="SMART" id="SM00840"/>
    </source>
</evidence>
<evidence type="ECO:0000256" key="2">
    <source>
        <dbReference type="ARBA" id="ARBA00005594"/>
    </source>
</evidence>
<dbReference type="InterPro" id="IPR014729">
    <property type="entry name" value="Rossmann-like_a/b/a_fold"/>
</dbReference>
<evidence type="ECO:0000256" key="10">
    <source>
        <dbReference type="ARBA" id="ARBA00022917"/>
    </source>
</evidence>
<keyword evidence="7 12" id="KW-0547">Nucleotide-binding</keyword>
<dbReference type="GO" id="GO:0005524">
    <property type="term" value="F:ATP binding"/>
    <property type="evidence" value="ECO:0007669"/>
    <property type="project" value="UniProtKB-UniRule"/>
</dbReference>
<feature type="binding site" evidence="12">
    <location>
        <position position="209"/>
    </location>
    <ligand>
        <name>Zn(2+)</name>
        <dbReference type="ChEBI" id="CHEBI:29105"/>
    </ligand>
</feature>
<comment type="subcellular location">
    <subcellularLocation>
        <location evidence="1 12">Cytoplasm</location>
    </subcellularLocation>
</comment>
<dbReference type="GO" id="GO:0006423">
    <property type="term" value="P:cysteinyl-tRNA aminoacylation"/>
    <property type="evidence" value="ECO:0007669"/>
    <property type="project" value="UniProtKB-UniRule"/>
</dbReference>
<evidence type="ECO:0000256" key="12">
    <source>
        <dbReference type="HAMAP-Rule" id="MF_00041"/>
    </source>
</evidence>
<keyword evidence="5 12" id="KW-0436">Ligase</keyword>
<keyword evidence="15" id="KW-1185">Reference proteome</keyword>
<feature type="binding site" evidence="12">
    <location>
        <position position="28"/>
    </location>
    <ligand>
        <name>Zn(2+)</name>
        <dbReference type="ChEBI" id="CHEBI:29105"/>
    </ligand>
</feature>
<dbReference type="Gene3D" id="3.40.50.620">
    <property type="entry name" value="HUPs"/>
    <property type="match status" value="1"/>
</dbReference>
<dbReference type="EMBL" id="CP025628">
    <property type="protein sequence ID" value="AWD32296.1"/>
    <property type="molecule type" value="Genomic_DNA"/>
</dbReference>
<comment type="catalytic activity">
    <reaction evidence="12">
        <text>tRNA(Cys) + L-cysteine + ATP = L-cysteinyl-tRNA(Cys) + AMP + diphosphate</text>
        <dbReference type="Rhea" id="RHEA:17773"/>
        <dbReference type="Rhea" id="RHEA-COMP:9661"/>
        <dbReference type="Rhea" id="RHEA-COMP:9679"/>
        <dbReference type="ChEBI" id="CHEBI:30616"/>
        <dbReference type="ChEBI" id="CHEBI:33019"/>
        <dbReference type="ChEBI" id="CHEBI:35235"/>
        <dbReference type="ChEBI" id="CHEBI:78442"/>
        <dbReference type="ChEBI" id="CHEBI:78517"/>
        <dbReference type="ChEBI" id="CHEBI:456215"/>
        <dbReference type="EC" id="6.1.1.16"/>
    </reaction>
</comment>
<dbReference type="Pfam" id="PF09190">
    <property type="entry name" value="DALR_2"/>
    <property type="match status" value="1"/>
</dbReference>
<dbReference type="EC" id="6.1.1.16" evidence="12"/>
<comment type="cofactor">
    <cofactor evidence="12">
        <name>Zn(2+)</name>
        <dbReference type="ChEBI" id="CHEBI:29105"/>
    </cofactor>
    <text evidence="12">Binds 1 zinc ion per subunit.</text>
</comment>
<evidence type="ECO:0000256" key="8">
    <source>
        <dbReference type="ARBA" id="ARBA00022833"/>
    </source>
</evidence>
<feature type="binding site" evidence="12">
    <location>
        <position position="234"/>
    </location>
    <ligand>
        <name>Zn(2+)</name>
        <dbReference type="ChEBI" id="CHEBI:29105"/>
    </ligand>
</feature>
<dbReference type="GO" id="GO:0004817">
    <property type="term" value="F:cysteine-tRNA ligase activity"/>
    <property type="evidence" value="ECO:0007669"/>
    <property type="project" value="UniProtKB-UniRule"/>
</dbReference>
<keyword evidence="4 12" id="KW-0963">Cytoplasm</keyword>
<dbReference type="Gene3D" id="1.20.120.1910">
    <property type="entry name" value="Cysteine-tRNA ligase, C-terminal anti-codon recognition domain"/>
    <property type="match status" value="1"/>
</dbReference>
<dbReference type="OrthoDB" id="9815130at2"/>
<evidence type="ECO:0000313" key="14">
    <source>
        <dbReference type="EMBL" id="AWD32296.1"/>
    </source>
</evidence>
<keyword evidence="8 12" id="KW-0862">Zinc</keyword>
<reference evidence="14 15" key="1">
    <citation type="journal article" date="2018" name="Parasitology">
        <title>The reduced genome of Candidatus Kinetoplastibacterium sorsogonicusi, the endosymbiont of Kentomonas sorsogonicus (Trypanosomatidae): loss of the haem-synthesis pathway.</title>
        <authorList>
            <person name="Silva F.M."/>
            <person name="Kostygov A.Y."/>
            <person name="Spodareva V.V."/>
            <person name="Butenko A."/>
            <person name="Tossou R."/>
            <person name="Lukes J."/>
            <person name="Yurchenko V."/>
            <person name="Alves J.M.P."/>
        </authorList>
    </citation>
    <scope>NUCLEOTIDE SEQUENCE [LARGE SCALE GENOMIC DNA]</scope>
    <source>
        <strain evidence="14 15">MF-08</strain>
    </source>
</reference>
<protein>
    <recommendedName>
        <fullName evidence="12">Cysteine--tRNA ligase</fullName>
        <ecNumber evidence="12">6.1.1.16</ecNumber>
    </recommendedName>
    <alternativeName>
        <fullName evidence="12">Cysteinyl-tRNA synthetase</fullName>
        <shortName evidence="12">CysRS</shortName>
    </alternativeName>
</protein>
<dbReference type="InterPro" id="IPR015273">
    <property type="entry name" value="Cys-tRNA-synt_Ia_DALR"/>
</dbReference>
<dbReference type="InterPro" id="IPR009080">
    <property type="entry name" value="tRNAsynth_Ia_anticodon-bd"/>
</dbReference>
<feature type="short sequence motif" description="'KMSKS' region" evidence="12">
    <location>
        <begin position="266"/>
        <end position="270"/>
    </location>
</feature>
<keyword evidence="11 12" id="KW-0030">Aminoacyl-tRNA synthetase</keyword>
<dbReference type="CDD" id="cd07963">
    <property type="entry name" value="Anticodon_Ia_Cys"/>
    <property type="match status" value="1"/>
</dbReference>
<dbReference type="PRINTS" id="PR00983">
    <property type="entry name" value="TRNASYNTHCYS"/>
</dbReference>
<proteinExistence type="inferred from homology"/>
<evidence type="ECO:0000256" key="1">
    <source>
        <dbReference type="ARBA" id="ARBA00004496"/>
    </source>
</evidence>
<dbReference type="SMART" id="SM00840">
    <property type="entry name" value="DALR_2"/>
    <property type="match status" value="1"/>
</dbReference>
<evidence type="ECO:0000256" key="3">
    <source>
        <dbReference type="ARBA" id="ARBA00011245"/>
    </source>
</evidence>
<dbReference type="CDD" id="cd00672">
    <property type="entry name" value="CysRS_core"/>
    <property type="match status" value="1"/>
</dbReference>
<sequence>MLRIYNTLTNKKEIFKPITPGFVKMYVCGMTVYDYCHLGHARVMIVFDIIYRWFKILGLKVSYVRNITDIDDKIINKSINQKIPINEITNFFIDAMHNDEIALGVLSPTLEPKATEYIESILNIIEKLHNKGIAYISKNGDINFSVRSFKKYGILSGKNINQLKSGELDINKHDPLDFVLWKASKDKDPIDSKWNSKYGLGRPGWHIECSAMSHSSLGLPLDIHGGGPDLKFPHHENEIAQSESAFDCLLANTWIHCGPLMMGKEKMSKSVGNFFTIRQIIGYEDILNKNFVINKREAEMLRFFIVRSHYRSIQTYSQEHLIDAQNSLDKLYRVLNIEGADLDVNFTIKWDNYFAKKFENAMNDDFNTPIAISVLFELASEINRNKSINNILILKNLAKILGLLQQDPKSYFKLPTRYSINYNVNINKLNDEEIEKLILARYIAKKENRYIDADKIRNFLLSNSISLEDTIDGNTIWSRI</sequence>
<keyword evidence="10 12" id="KW-0648">Protein biosynthesis</keyword>
<dbReference type="RefSeq" id="WP_108673717.1">
    <property type="nucleotide sequence ID" value="NZ_CP025628.1"/>
</dbReference>
<dbReference type="HAMAP" id="MF_00041">
    <property type="entry name" value="Cys_tRNA_synth"/>
    <property type="match status" value="1"/>
</dbReference>
<organism evidence="14 15">
    <name type="scientific">Candidatus Kinetoplastidibacterium kentomonadis</name>
    <dbReference type="NCBI Taxonomy" id="1576550"/>
    <lineage>
        <taxon>Bacteria</taxon>
        <taxon>Pseudomonadati</taxon>
        <taxon>Pseudomonadota</taxon>
        <taxon>Betaproteobacteria</taxon>
        <taxon>Candidatus Kinetoplastidibacterium</taxon>
    </lineage>
</organism>
<dbReference type="InterPro" id="IPR032678">
    <property type="entry name" value="tRNA-synt_1_cat_dom"/>
</dbReference>
<evidence type="ECO:0000256" key="4">
    <source>
        <dbReference type="ARBA" id="ARBA00022490"/>
    </source>
</evidence>
<dbReference type="PANTHER" id="PTHR10890:SF3">
    <property type="entry name" value="CYSTEINE--TRNA LIGASE, CYTOPLASMIC"/>
    <property type="match status" value="1"/>
</dbReference>
<dbReference type="GO" id="GO:0008270">
    <property type="term" value="F:zinc ion binding"/>
    <property type="evidence" value="ECO:0007669"/>
    <property type="project" value="UniProtKB-UniRule"/>
</dbReference>
<evidence type="ECO:0000256" key="9">
    <source>
        <dbReference type="ARBA" id="ARBA00022840"/>
    </source>
</evidence>
<dbReference type="SUPFAM" id="SSF52374">
    <property type="entry name" value="Nucleotidylyl transferase"/>
    <property type="match status" value="1"/>
</dbReference>
<name>A0A3S7J9F4_9PROT</name>
<evidence type="ECO:0000256" key="11">
    <source>
        <dbReference type="ARBA" id="ARBA00023146"/>
    </source>
</evidence>
<dbReference type="InterPro" id="IPR015803">
    <property type="entry name" value="Cys-tRNA-ligase"/>
</dbReference>
<dbReference type="Proteomes" id="UP000266796">
    <property type="component" value="Chromosome"/>
</dbReference>
<gene>
    <name evidence="12 14" type="primary">cysS</name>
    <name evidence="14" type="ORF">CKSOR_00164</name>
</gene>
<comment type="similarity">
    <text evidence="2 12">Belongs to the class-I aminoacyl-tRNA synthetase family.</text>
</comment>
<evidence type="ECO:0000256" key="5">
    <source>
        <dbReference type="ARBA" id="ARBA00022598"/>
    </source>
</evidence>
<dbReference type="SUPFAM" id="SSF47323">
    <property type="entry name" value="Anticodon-binding domain of a subclass of class I aminoacyl-tRNA synthetases"/>
    <property type="match status" value="1"/>
</dbReference>
<evidence type="ECO:0000256" key="7">
    <source>
        <dbReference type="ARBA" id="ARBA00022741"/>
    </source>
</evidence>
<feature type="binding site" evidence="12">
    <location>
        <position position="269"/>
    </location>
    <ligand>
        <name>ATP</name>
        <dbReference type="ChEBI" id="CHEBI:30616"/>
    </ligand>
</feature>
<dbReference type="InterPro" id="IPR024909">
    <property type="entry name" value="Cys-tRNA/MSH_ligase"/>
</dbReference>
<keyword evidence="6 12" id="KW-0479">Metal-binding</keyword>
<feature type="short sequence motif" description="'HIGH' region" evidence="12">
    <location>
        <begin position="30"/>
        <end position="40"/>
    </location>
</feature>
<dbReference type="Pfam" id="PF01406">
    <property type="entry name" value="tRNA-synt_1e"/>
    <property type="match status" value="1"/>
</dbReference>